<dbReference type="InterPro" id="IPR008271">
    <property type="entry name" value="Ser/Thr_kinase_AS"/>
</dbReference>
<dbReference type="Pfam" id="PF00069">
    <property type="entry name" value="Pkinase"/>
    <property type="match status" value="1"/>
</dbReference>
<feature type="domain" description="Protein kinase" evidence="7">
    <location>
        <begin position="338"/>
        <end position="612"/>
    </location>
</feature>
<evidence type="ECO:0000256" key="5">
    <source>
        <dbReference type="PROSITE-ProRule" id="PRU10141"/>
    </source>
</evidence>
<proteinExistence type="predicted"/>
<dbReference type="InterPro" id="IPR000719">
    <property type="entry name" value="Prot_kinase_dom"/>
</dbReference>
<evidence type="ECO:0000313" key="10">
    <source>
        <dbReference type="Proteomes" id="UP000320496"/>
    </source>
</evidence>
<keyword evidence="3 9" id="KW-0418">Kinase</keyword>
<dbReference type="InterPro" id="IPR017441">
    <property type="entry name" value="Protein_kinase_ATP_BS"/>
</dbReference>
<dbReference type="RefSeq" id="WP_197443878.1">
    <property type="nucleotide sequence ID" value="NZ_CP036275.1"/>
</dbReference>
<dbReference type="Proteomes" id="UP000320496">
    <property type="component" value="Chromosome"/>
</dbReference>
<dbReference type="SUPFAM" id="SSF56112">
    <property type="entry name" value="Protein kinase-like (PK-like)"/>
    <property type="match status" value="1"/>
</dbReference>
<feature type="compositionally biased region" description="Basic and acidic residues" evidence="6">
    <location>
        <begin position="657"/>
        <end position="678"/>
    </location>
</feature>
<dbReference type="PROSITE" id="PS51833">
    <property type="entry name" value="HDOD"/>
    <property type="match status" value="1"/>
</dbReference>
<keyword evidence="4 5" id="KW-0067">ATP-binding</keyword>
<dbReference type="SMART" id="SM00220">
    <property type="entry name" value="S_TKc"/>
    <property type="match status" value="1"/>
</dbReference>
<evidence type="ECO:0000256" key="3">
    <source>
        <dbReference type="ARBA" id="ARBA00022777"/>
    </source>
</evidence>
<keyword evidence="2 5" id="KW-0547">Nucleotide-binding</keyword>
<feature type="binding site" evidence="5">
    <location>
        <position position="367"/>
    </location>
    <ligand>
        <name>ATP</name>
        <dbReference type="ChEBI" id="CHEBI:30616"/>
    </ligand>
</feature>
<gene>
    <name evidence="9" type="primary">pknB_32</name>
    <name evidence="9" type="ORF">Mal4_54590</name>
</gene>
<dbReference type="GO" id="GO:0005524">
    <property type="term" value="F:ATP binding"/>
    <property type="evidence" value="ECO:0007669"/>
    <property type="project" value="UniProtKB-UniRule"/>
</dbReference>
<dbReference type="KEGG" id="mri:Mal4_54590"/>
<dbReference type="GO" id="GO:0004674">
    <property type="term" value="F:protein serine/threonine kinase activity"/>
    <property type="evidence" value="ECO:0007669"/>
    <property type="project" value="UniProtKB-EC"/>
</dbReference>
<dbReference type="Gene3D" id="1.10.510.10">
    <property type="entry name" value="Transferase(Phosphotransferase) domain 1"/>
    <property type="match status" value="1"/>
</dbReference>
<protein>
    <submittedName>
        <fullName evidence="9">Serine/threonine-protein kinase PknB</fullName>
        <ecNumber evidence="9">2.7.11.1</ecNumber>
    </submittedName>
</protein>
<dbReference type="PROSITE" id="PS50011">
    <property type="entry name" value="PROTEIN_KINASE_DOM"/>
    <property type="match status" value="1"/>
</dbReference>
<dbReference type="PROSITE" id="PS00108">
    <property type="entry name" value="PROTEIN_KINASE_ST"/>
    <property type="match status" value="1"/>
</dbReference>
<dbReference type="Pfam" id="PF08668">
    <property type="entry name" value="HDOD"/>
    <property type="match status" value="1"/>
</dbReference>
<dbReference type="PROSITE" id="PS00107">
    <property type="entry name" value="PROTEIN_KINASE_ATP"/>
    <property type="match status" value="1"/>
</dbReference>
<dbReference type="Gene3D" id="1.10.3210.10">
    <property type="entry name" value="Hypothetical protein af1432"/>
    <property type="match status" value="1"/>
</dbReference>
<sequence>MNESRTDVGTRDEMMQTPVKSDDWTAVRQEALEGASLAQLPKRIRLPVIPQAAIRFTHLAEDPAVSHAELAETLETDSTLTTELLRYVNSAKVGARQRIHSVRQALAAVGIRRSKTLVLMAALQNAVSGIDSPLFPAALFQRDNQERALFAREFARMLGVDEEMAYTAGMLQDLLLPFLTAELPTTYRRFSSSKMSLSEFEQEEFGWNHAAVTGLLMAEWGFPDELVCSVIFHHRPQDILENDHWRQSTLPAVASSAALPGIFEQMPSGLEILLNYQEEFDRFRFIEIAAHVDEMIGEEDRLGRHRIPLCERLGTMAMNRLEHRRHDVVVEARRVGNYTLEKEVGKGAMGVVYRARHDMLERPVALKLLNAASVSPETIVRFEKEVQLTSRLTSPNTIGIYDYGVTPEGLFYYAMEYLDGMTLRQLVRHHGPQPEGRVINLLLQACNSIIESHAHDLIHRDLKPENLMLSNRGGQFDVLKVLDFGLAKLMNDGRPGDSSHYGLSGTPLYMPPEAVVAPETVDERSDLYSLGAVGYFLLTGVPVFEGDSVTAILRKQVEAMPIPPSVRGGRSIDSELQSIIMDCLEKDRRRRPESARELVMRLQRCRRAHEWTQIKAQEWWDGNVDAIERARRPEETDPFAKTVCQRDTECVSAAETNRVERIPTPREHVESREGQPGV</sequence>
<keyword evidence="1 9" id="KW-0808">Transferase</keyword>
<evidence type="ECO:0000256" key="1">
    <source>
        <dbReference type="ARBA" id="ARBA00022679"/>
    </source>
</evidence>
<accession>A0A517ZF53</accession>
<evidence type="ECO:0000259" key="8">
    <source>
        <dbReference type="PROSITE" id="PS51833"/>
    </source>
</evidence>
<dbReference type="InterPro" id="IPR011009">
    <property type="entry name" value="Kinase-like_dom_sf"/>
</dbReference>
<reference evidence="9 10" key="1">
    <citation type="submission" date="2019-02" db="EMBL/GenBank/DDBJ databases">
        <title>Deep-cultivation of Planctomycetes and their phenomic and genomic characterization uncovers novel biology.</title>
        <authorList>
            <person name="Wiegand S."/>
            <person name="Jogler M."/>
            <person name="Boedeker C."/>
            <person name="Pinto D."/>
            <person name="Vollmers J."/>
            <person name="Rivas-Marin E."/>
            <person name="Kohn T."/>
            <person name="Peeters S.H."/>
            <person name="Heuer A."/>
            <person name="Rast P."/>
            <person name="Oberbeckmann S."/>
            <person name="Bunk B."/>
            <person name="Jeske O."/>
            <person name="Meyerdierks A."/>
            <person name="Storesund J.E."/>
            <person name="Kallscheuer N."/>
            <person name="Luecker S."/>
            <person name="Lage O.M."/>
            <person name="Pohl T."/>
            <person name="Merkel B.J."/>
            <person name="Hornburger P."/>
            <person name="Mueller R.-W."/>
            <person name="Bruemmer F."/>
            <person name="Labrenz M."/>
            <person name="Spormann A.M."/>
            <person name="Op den Camp H."/>
            <person name="Overmann J."/>
            <person name="Amann R."/>
            <person name="Jetten M.S.M."/>
            <person name="Mascher T."/>
            <person name="Medema M.H."/>
            <person name="Devos D.P."/>
            <person name="Kaster A.-K."/>
            <person name="Ovreas L."/>
            <person name="Rohde M."/>
            <person name="Galperin M.Y."/>
            <person name="Jogler C."/>
        </authorList>
    </citation>
    <scope>NUCLEOTIDE SEQUENCE [LARGE SCALE GENOMIC DNA]</scope>
    <source>
        <strain evidence="9 10">Mal4</strain>
    </source>
</reference>
<dbReference type="PANTHER" id="PTHR43289">
    <property type="entry name" value="MITOGEN-ACTIVATED PROTEIN KINASE KINASE KINASE 20-RELATED"/>
    <property type="match status" value="1"/>
</dbReference>
<evidence type="ECO:0000313" key="9">
    <source>
        <dbReference type="EMBL" id="QDU41094.1"/>
    </source>
</evidence>
<name>A0A517ZF53_9PLAN</name>
<dbReference type="EC" id="2.7.11.1" evidence="9"/>
<dbReference type="EMBL" id="CP036275">
    <property type="protein sequence ID" value="QDU41094.1"/>
    <property type="molecule type" value="Genomic_DNA"/>
</dbReference>
<dbReference type="Gene3D" id="3.30.200.20">
    <property type="entry name" value="Phosphorylase Kinase, domain 1"/>
    <property type="match status" value="1"/>
</dbReference>
<keyword evidence="10" id="KW-1185">Reference proteome</keyword>
<evidence type="ECO:0000259" key="7">
    <source>
        <dbReference type="PROSITE" id="PS50011"/>
    </source>
</evidence>
<dbReference type="CDD" id="cd14014">
    <property type="entry name" value="STKc_PknB_like"/>
    <property type="match status" value="1"/>
</dbReference>
<evidence type="ECO:0000256" key="6">
    <source>
        <dbReference type="SAM" id="MobiDB-lite"/>
    </source>
</evidence>
<evidence type="ECO:0000256" key="2">
    <source>
        <dbReference type="ARBA" id="ARBA00022741"/>
    </source>
</evidence>
<dbReference type="SUPFAM" id="SSF109604">
    <property type="entry name" value="HD-domain/PDEase-like"/>
    <property type="match status" value="1"/>
</dbReference>
<dbReference type="AlphaFoldDB" id="A0A517ZF53"/>
<dbReference type="PANTHER" id="PTHR43289:SF6">
    <property type="entry name" value="SERINE_THREONINE-PROTEIN KINASE NEKL-3"/>
    <property type="match status" value="1"/>
</dbReference>
<dbReference type="InterPro" id="IPR013976">
    <property type="entry name" value="HDOD"/>
</dbReference>
<feature type="domain" description="HDOD" evidence="8">
    <location>
        <begin position="46"/>
        <end position="236"/>
    </location>
</feature>
<feature type="region of interest" description="Disordered" evidence="6">
    <location>
        <begin position="655"/>
        <end position="678"/>
    </location>
</feature>
<evidence type="ECO:0000256" key="4">
    <source>
        <dbReference type="ARBA" id="ARBA00022840"/>
    </source>
</evidence>
<organism evidence="9 10">
    <name type="scientific">Maioricimonas rarisocia</name>
    <dbReference type="NCBI Taxonomy" id="2528026"/>
    <lineage>
        <taxon>Bacteria</taxon>
        <taxon>Pseudomonadati</taxon>
        <taxon>Planctomycetota</taxon>
        <taxon>Planctomycetia</taxon>
        <taxon>Planctomycetales</taxon>
        <taxon>Planctomycetaceae</taxon>
        <taxon>Maioricimonas</taxon>
    </lineage>
</organism>